<comment type="caution">
    <text evidence="1">The sequence shown here is derived from an EMBL/GenBank/DDBJ whole genome shotgun (WGS) entry which is preliminary data.</text>
</comment>
<dbReference type="EMBL" id="JACOOG010000001">
    <property type="protein sequence ID" value="MBC5590741.1"/>
    <property type="molecule type" value="Genomic_DNA"/>
</dbReference>
<sequence length="251" mass="28767">MECLAFTCKIKRNKTFAKEIRLKKEALVNEAISWAGNTQKGKLIYHDLWESSNKRFKVSLGKYGKEYYLNTVQWKNGNKGNNPNDMKPTVYIDGNEYIFDGSFDHVFHYFQEVYKYNEKALEILGCLMFRNAFLVDHINANDHFTYVPPTEAILYLQNNLPPIEGIEIETYLHYLDAIAWNEDTKYYTLGYDIHSGIGRKNNMLTYAHIIAVLLGKASLAKLCSSFSRPPIGVSAISFDTASTAFPSLKIQ</sequence>
<protein>
    <submittedName>
        <fullName evidence="1">Uncharacterized protein</fullName>
    </submittedName>
</protein>
<dbReference type="RefSeq" id="WP_115502085.1">
    <property type="nucleotide sequence ID" value="NZ_JACOOG010000001.1"/>
</dbReference>
<name>A0ABR7BZG1_9BACE</name>
<dbReference type="Proteomes" id="UP000600230">
    <property type="component" value="Unassembled WGS sequence"/>
</dbReference>
<evidence type="ECO:0000313" key="2">
    <source>
        <dbReference type="Proteomes" id="UP000600230"/>
    </source>
</evidence>
<accession>A0ABR7BZG1</accession>
<gene>
    <name evidence="1" type="ORF">H8S53_05690</name>
</gene>
<reference evidence="1 2" key="1">
    <citation type="submission" date="2020-08" db="EMBL/GenBank/DDBJ databases">
        <title>Genome public.</title>
        <authorList>
            <person name="Liu C."/>
            <person name="Sun Q."/>
        </authorList>
    </citation>
    <scope>NUCLEOTIDE SEQUENCE [LARGE SCALE GENOMIC DNA]</scope>
    <source>
        <strain evidence="1 2">NSJ-21</strain>
    </source>
</reference>
<evidence type="ECO:0000313" key="1">
    <source>
        <dbReference type="EMBL" id="MBC5590741.1"/>
    </source>
</evidence>
<proteinExistence type="predicted"/>
<keyword evidence="2" id="KW-1185">Reference proteome</keyword>
<organism evidence="1 2">
    <name type="scientific">Bacteroides parvus</name>
    <dbReference type="NCBI Taxonomy" id="2763025"/>
    <lineage>
        <taxon>Bacteria</taxon>
        <taxon>Pseudomonadati</taxon>
        <taxon>Bacteroidota</taxon>
        <taxon>Bacteroidia</taxon>
        <taxon>Bacteroidales</taxon>
        <taxon>Bacteroidaceae</taxon>
        <taxon>Bacteroides</taxon>
    </lineage>
</organism>